<name>A0A5C5UB51_9CORY</name>
<feature type="transmembrane region" description="Helical" evidence="1">
    <location>
        <begin position="200"/>
        <end position="220"/>
    </location>
</feature>
<reference evidence="3 4" key="1">
    <citation type="submission" date="2019-08" db="EMBL/GenBank/DDBJ databases">
        <authorList>
            <person name="Lei W."/>
        </authorList>
    </citation>
    <scope>NUCLEOTIDE SEQUENCE [LARGE SCALE GENOMIC DNA]</scope>
    <source>
        <strain evidence="3 4">CCUG 58627</strain>
    </source>
</reference>
<dbReference type="Proteomes" id="UP000320791">
    <property type="component" value="Unassembled WGS sequence"/>
</dbReference>
<dbReference type="RefSeq" id="WP_146325413.1">
    <property type="nucleotide sequence ID" value="NZ_BAABLR010000064.1"/>
</dbReference>
<comment type="caution">
    <text evidence="3">The sequence shown here is derived from an EMBL/GenBank/DDBJ whole genome shotgun (WGS) entry which is preliminary data.</text>
</comment>
<dbReference type="Pfam" id="PF04024">
    <property type="entry name" value="PspC"/>
    <property type="match status" value="1"/>
</dbReference>
<accession>A0A5C5UB51</accession>
<keyword evidence="1" id="KW-0472">Membrane</keyword>
<evidence type="ECO:0000313" key="4">
    <source>
        <dbReference type="Proteomes" id="UP000320791"/>
    </source>
</evidence>
<feature type="domain" description="Phage shock protein PspC N-terminal" evidence="2">
    <location>
        <begin position="27"/>
        <end position="70"/>
    </location>
</feature>
<feature type="transmembrane region" description="Helical" evidence="1">
    <location>
        <begin position="46"/>
        <end position="68"/>
    </location>
</feature>
<gene>
    <name evidence="3" type="ORF">FRX94_11110</name>
</gene>
<evidence type="ECO:0000313" key="3">
    <source>
        <dbReference type="EMBL" id="TWT22755.1"/>
    </source>
</evidence>
<evidence type="ECO:0000259" key="2">
    <source>
        <dbReference type="Pfam" id="PF04024"/>
    </source>
</evidence>
<feature type="transmembrane region" description="Helical" evidence="1">
    <location>
        <begin position="98"/>
        <end position="131"/>
    </location>
</feature>
<dbReference type="OrthoDB" id="3208990at2"/>
<dbReference type="EMBL" id="VOHM01000029">
    <property type="protein sequence ID" value="TWT22755.1"/>
    <property type="molecule type" value="Genomic_DNA"/>
</dbReference>
<evidence type="ECO:0000256" key="1">
    <source>
        <dbReference type="SAM" id="Phobius"/>
    </source>
</evidence>
<sequence>MNETMRAMWSTRPYRLPSSQGSSAPWAGVCEGIGIRYQIDPLIVRILFVCSAFFGFGLLAYLLCWLVMPRYSVPLSPVEAIFSKAQDPRYAKDRETGWILIVVLAVLGLLVGSMTHTVVLTLLIGLLLWWMLHSKEPMPPQVTLDSAVPVPGFVDTLGEPEVFGRTQPPAWDPLGTAPFAWDLPEPPPAPTAQKPKRHRVWPWLVIAGVIMTPILVLSAIDNFVGTQFQDGMGQQHYTVSNPESLLDSYNMEVGELHLDLNELATLPEDRTVTASMTTGEILIDLPDNVPVALTCSTNFGEANCGDEVRNKDAQGGTLFLNVHNDVGSIKVQ</sequence>
<keyword evidence="1" id="KW-1133">Transmembrane helix</keyword>
<keyword evidence="1" id="KW-0812">Transmembrane</keyword>
<proteinExistence type="predicted"/>
<protein>
    <submittedName>
        <fullName evidence="3">PspC domain-containing protein</fullName>
    </submittedName>
</protein>
<organism evidence="3 4">
    <name type="scientific">Corynebacterium canis</name>
    <dbReference type="NCBI Taxonomy" id="679663"/>
    <lineage>
        <taxon>Bacteria</taxon>
        <taxon>Bacillati</taxon>
        <taxon>Actinomycetota</taxon>
        <taxon>Actinomycetes</taxon>
        <taxon>Mycobacteriales</taxon>
        <taxon>Corynebacteriaceae</taxon>
        <taxon>Corynebacterium</taxon>
    </lineage>
</organism>
<keyword evidence="4" id="KW-1185">Reference proteome</keyword>
<dbReference type="InterPro" id="IPR007168">
    <property type="entry name" value="Phageshock_PspC_N"/>
</dbReference>
<dbReference type="AlphaFoldDB" id="A0A5C5UB51"/>